<keyword evidence="2" id="KW-1185">Reference proteome</keyword>
<proteinExistence type="predicted"/>
<dbReference type="AlphaFoldDB" id="A0A8H6KBX1"/>
<name>A0A8H6KBX1_9PEZI</name>
<dbReference type="EMBL" id="WIGO01000117">
    <property type="protein sequence ID" value="KAF6828774.1"/>
    <property type="molecule type" value="Genomic_DNA"/>
</dbReference>
<comment type="caution">
    <text evidence="1">The sequence shown here is derived from an EMBL/GenBank/DDBJ whole genome shotgun (WGS) entry which is preliminary data.</text>
</comment>
<reference evidence="1" key="1">
    <citation type="journal article" date="2020" name="Phytopathology">
        <title>Genome Sequence Resources of Colletotrichum truncatum, C. plurivorum, C. musicola, and C. sojae: Four Species Pathogenic to Soybean (Glycine max).</title>
        <authorList>
            <person name="Rogerio F."/>
            <person name="Boufleur T.R."/>
            <person name="Ciampi-Guillardi M."/>
            <person name="Sukno S.A."/>
            <person name="Thon M.R."/>
            <person name="Massola Junior N.S."/>
            <person name="Baroncelli R."/>
        </authorList>
    </citation>
    <scope>NUCLEOTIDE SEQUENCE</scope>
    <source>
        <strain evidence="1">LFN00145</strain>
    </source>
</reference>
<evidence type="ECO:0000313" key="2">
    <source>
        <dbReference type="Proteomes" id="UP000654918"/>
    </source>
</evidence>
<protein>
    <submittedName>
        <fullName evidence="1">Uncharacterized protein</fullName>
    </submittedName>
</protein>
<gene>
    <name evidence="1" type="ORF">CPLU01_08325</name>
</gene>
<accession>A0A8H6KBX1</accession>
<organism evidence="1 2">
    <name type="scientific">Colletotrichum plurivorum</name>
    <dbReference type="NCBI Taxonomy" id="2175906"/>
    <lineage>
        <taxon>Eukaryota</taxon>
        <taxon>Fungi</taxon>
        <taxon>Dikarya</taxon>
        <taxon>Ascomycota</taxon>
        <taxon>Pezizomycotina</taxon>
        <taxon>Sordariomycetes</taxon>
        <taxon>Hypocreomycetidae</taxon>
        <taxon>Glomerellales</taxon>
        <taxon>Glomerellaceae</taxon>
        <taxon>Colletotrichum</taxon>
        <taxon>Colletotrichum orchidearum species complex</taxon>
    </lineage>
</organism>
<sequence>MVVLGAATLGVLRVSNARGSASPWDLPSLPSSMWPRTPRNAAWRSIQELWTAGVGRRAGPSPTELVRIGQAIPAFSEERFK</sequence>
<evidence type="ECO:0000313" key="1">
    <source>
        <dbReference type="EMBL" id="KAF6828774.1"/>
    </source>
</evidence>
<dbReference type="Proteomes" id="UP000654918">
    <property type="component" value="Unassembled WGS sequence"/>
</dbReference>